<reference evidence="1 2" key="1">
    <citation type="submission" date="2016-04" db="EMBL/GenBank/DDBJ databases">
        <title>Genome analyses suggest a sexual origin of heterokaryosis in a supposedly ancient asexual fungus.</title>
        <authorList>
            <person name="Ropars J."/>
            <person name="Sedzielewska K."/>
            <person name="Noel J."/>
            <person name="Charron P."/>
            <person name="Farinelli L."/>
            <person name="Marton T."/>
            <person name="Kruger M."/>
            <person name="Pelin A."/>
            <person name="Brachmann A."/>
            <person name="Corradi N."/>
        </authorList>
    </citation>
    <scope>NUCLEOTIDE SEQUENCE [LARGE SCALE GENOMIC DNA]</scope>
    <source>
        <strain evidence="1 2">A5</strain>
    </source>
</reference>
<name>A0A2N0NH67_9GLOM</name>
<evidence type="ECO:0000313" key="2">
    <source>
        <dbReference type="Proteomes" id="UP000232722"/>
    </source>
</evidence>
<reference evidence="1 2" key="2">
    <citation type="submission" date="2017-09" db="EMBL/GenBank/DDBJ databases">
        <title>Extensive intraspecific genome diversity in a model arbuscular mycorrhizal fungus.</title>
        <authorList>
            <person name="Chen E.C."/>
            <person name="Morin E."/>
            <person name="Beaudet D."/>
            <person name="Noel J."/>
            <person name="Ndikumana S."/>
            <person name="Charron P."/>
            <person name="St-Onge C."/>
            <person name="Giorgi J."/>
            <person name="Grigoriev I.V."/>
            <person name="Roux C."/>
            <person name="Martin F.M."/>
            <person name="Corradi N."/>
        </authorList>
    </citation>
    <scope>NUCLEOTIDE SEQUENCE [LARGE SCALE GENOMIC DNA]</scope>
    <source>
        <strain evidence="1 2">A5</strain>
    </source>
</reference>
<dbReference type="AlphaFoldDB" id="A0A2N0NH67"/>
<organism evidence="1 2">
    <name type="scientific">Rhizophagus irregularis</name>
    <dbReference type="NCBI Taxonomy" id="588596"/>
    <lineage>
        <taxon>Eukaryota</taxon>
        <taxon>Fungi</taxon>
        <taxon>Fungi incertae sedis</taxon>
        <taxon>Mucoromycota</taxon>
        <taxon>Glomeromycotina</taxon>
        <taxon>Glomeromycetes</taxon>
        <taxon>Glomerales</taxon>
        <taxon>Glomeraceae</taxon>
        <taxon>Rhizophagus</taxon>
    </lineage>
</organism>
<feature type="non-terminal residue" evidence="1">
    <location>
        <position position="1"/>
    </location>
</feature>
<dbReference type="Proteomes" id="UP000232722">
    <property type="component" value="Unassembled WGS sequence"/>
</dbReference>
<comment type="caution">
    <text evidence="1">The sequence shown here is derived from an EMBL/GenBank/DDBJ whole genome shotgun (WGS) entry which is preliminary data.</text>
</comment>
<sequence>FVRAYSLLVCRIINTNEINKAHNRLLKIGQFIKEHYGENLITPNIHLSLHIAECCCDYGPIYSFWCYSFERMNGILGK</sequence>
<protein>
    <recommendedName>
        <fullName evidence="3">DUF4218 domain-containing protein</fullName>
    </recommendedName>
</protein>
<evidence type="ECO:0008006" key="3">
    <source>
        <dbReference type="Google" id="ProtNLM"/>
    </source>
</evidence>
<proteinExistence type="predicted"/>
<dbReference type="PANTHER" id="PTHR46579">
    <property type="entry name" value="F5/8 TYPE C DOMAIN-CONTAINING PROTEIN-RELATED"/>
    <property type="match status" value="1"/>
</dbReference>
<gene>
    <name evidence="1" type="ORF">RhiirA5_247774</name>
</gene>
<accession>A0A2N0NH67</accession>
<dbReference type="PANTHER" id="PTHR46579:SF2">
    <property type="entry name" value="C2H2-TYPE DOMAIN-CONTAINING PROTEIN"/>
    <property type="match status" value="1"/>
</dbReference>
<evidence type="ECO:0000313" key="1">
    <source>
        <dbReference type="EMBL" id="PKB93910.1"/>
    </source>
</evidence>
<dbReference type="EMBL" id="LLXJ01007015">
    <property type="protein sequence ID" value="PKB93910.1"/>
    <property type="molecule type" value="Genomic_DNA"/>
</dbReference>
<feature type="non-terminal residue" evidence="1">
    <location>
        <position position="78"/>
    </location>
</feature>